<comment type="caution">
    <text evidence="1">The sequence shown here is derived from an EMBL/GenBank/DDBJ whole genome shotgun (WGS) entry which is preliminary data.</text>
</comment>
<accession>A0A2I0IXB3</accession>
<keyword evidence="2" id="KW-1185">Reference proteome</keyword>
<sequence length="120" mass="13899">MATNMIELMALLRDQNRASVSYIPPPKNRQTMDPNPAVPPTFVSKSEEVVPAAPLINFLPKMETVQERRLKKKEETIKALQAGSSRFDYGDYNWNLFLGMRLPPKIKIPYFTRYDRTRDP</sequence>
<dbReference type="AlphaFoldDB" id="A0A2I0IXB3"/>
<protein>
    <submittedName>
        <fullName evidence="1">Uncharacterized protein</fullName>
    </submittedName>
</protein>
<evidence type="ECO:0000313" key="1">
    <source>
        <dbReference type="EMBL" id="PKI48634.1"/>
    </source>
</evidence>
<gene>
    <name evidence="1" type="ORF">CRG98_030962</name>
</gene>
<organism evidence="1 2">
    <name type="scientific">Punica granatum</name>
    <name type="common">Pomegranate</name>
    <dbReference type="NCBI Taxonomy" id="22663"/>
    <lineage>
        <taxon>Eukaryota</taxon>
        <taxon>Viridiplantae</taxon>
        <taxon>Streptophyta</taxon>
        <taxon>Embryophyta</taxon>
        <taxon>Tracheophyta</taxon>
        <taxon>Spermatophyta</taxon>
        <taxon>Magnoliopsida</taxon>
        <taxon>eudicotyledons</taxon>
        <taxon>Gunneridae</taxon>
        <taxon>Pentapetalae</taxon>
        <taxon>rosids</taxon>
        <taxon>malvids</taxon>
        <taxon>Myrtales</taxon>
        <taxon>Lythraceae</taxon>
        <taxon>Punica</taxon>
    </lineage>
</organism>
<dbReference type="Proteomes" id="UP000233551">
    <property type="component" value="Unassembled WGS sequence"/>
</dbReference>
<reference evidence="1 2" key="1">
    <citation type="submission" date="2017-11" db="EMBL/GenBank/DDBJ databases">
        <title>De-novo sequencing of pomegranate (Punica granatum L.) genome.</title>
        <authorList>
            <person name="Akparov Z."/>
            <person name="Amiraslanov A."/>
            <person name="Hajiyeva S."/>
            <person name="Abbasov M."/>
            <person name="Kaur K."/>
            <person name="Hamwieh A."/>
            <person name="Solovyev V."/>
            <person name="Salamov A."/>
            <person name="Braich B."/>
            <person name="Kosarev P."/>
            <person name="Mahmoud A."/>
            <person name="Hajiyev E."/>
            <person name="Babayeva S."/>
            <person name="Izzatullayeva V."/>
            <person name="Mammadov A."/>
            <person name="Mammadov A."/>
            <person name="Sharifova S."/>
            <person name="Ojaghi J."/>
            <person name="Eynullazada K."/>
            <person name="Bayramov B."/>
            <person name="Abdulazimova A."/>
            <person name="Shahmuradov I."/>
        </authorList>
    </citation>
    <scope>NUCLEOTIDE SEQUENCE [LARGE SCALE GENOMIC DNA]</scope>
    <source>
        <strain evidence="2">cv. AG2017</strain>
        <tissue evidence="1">Leaf</tissue>
    </source>
</reference>
<proteinExistence type="predicted"/>
<evidence type="ECO:0000313" key="2">
    <source>
        <dbReference type="Proteomes" id="UP000233551"/>
    </source>
</evidence>
<dbReference type="EMBL" id="PGOL01002364">
    <property type="protein sequence ID" value="PKI48634.1"/>
    <property type="molecule type" value="Genomic_DNA"/>
</dbReference>
<name>A0A2I0IXB3_PUNGR</name>